<keyword evidence="2" id="KW-1185">Reference proteome</keyword>
<evidence type="ECO:0000313" key="1">
    <source>
        <dbReference type="EMBL" id="PGH05519.1"/>
    </source>
</evidence>
<dbReference type="Proteomes" id="UP000224080">
    <property type="component" value="Unassembled WGS sequence"/>
</dbReference>
<dbReference type="AlphaFoldDB" id="A0A2B7X9D9"/>
<sequence length="100" mass="10950">MVLEGSGEEKSQPQTLGNLGIDGGILATSLAGFGPDARGRRRRFQGPMISARILIKGLGISKMAPIWESYRKVRRRQCGSFARAFYLWADWGPFGADFGS</sequence>
<organism evidence="1 2">
    <name type="scientific">Blastomyces parvus</name>
    <dbReference type="NCBI Taxonomy" id="2060905"/>
    <lineage>
        <taxon>Eukaryota</taxon>
        <taxon>Fungi</taxon>
        <taxon>Dikarya</taxon>
        <taxon>Ascomycota</taxon>
        <taxon>Pezizomycotina</taxon>
        <taxon>Eurotiomycetes</taxon>
        <taxon>Eurotiomycetidae</taxon>
        <taxon>Onygenales</taxon>
        <taxon>Ajellomycetaceae</taxon>
        <taxon>Blastomyces</taxon>
    </lineage>
</organism>
<gene>
    <name evidence="1" type="ORF">GX51_02857</name>
</gene>
<dbReference type="EMBL" id="PDNC01000029">
    <property type="protein sequence ID" value="PGH05519.1"/>
    <property type="molecule type" value="Genomic_DNA"/>
</dbReference>
<comment type="caution">
    <text evidence="1">The sequence shown here is derived from an EMBL/GenBank/DDBJ whole genome shotgun (WGS) entry which is preliminary data.</text>
</comment>
<reference evidence="1 2" key="1">
    <citation type="submission" date="2017-10" db="EMBL/GenBank/DDBJ databases">
        <title>Comparative genomics in systemic dimorphic fungi from Ajellomycetaceae.</title>
        <authorList>
            <person name="Munoz J.F."/>
            <person name="Mcewen J.G."/>
            <person name="Clay O.K."/>
            <person name="Cuomo C.A."/>
        </authorList>
    </citation>
    <scope>NUCLEOTIDE SEQUENCE [LARGE SCALE GENOMIC DNA]</scope>
    <source>
        <strain evidence="1 2">UAMH130</strain>
    </source>
</reference>
<protein>
    <submittedName>
        <fullName evidence="1">Uncharacterized protein</fullName>
    </submittedName>
</protein>
<name>A0A2B7X9D9_9EURO</name>
<proteinExistence type="predicted"/>
<evidence type="ECO:0000313" key="2">
    <source>
        <dbReference type="Proteomes" id="UP000224080"/>
    </source>
</evidence>
<accession>A0A2B7X9D9</accession>